<dbReference type="EMBL" id="CWGJ01000026">
    <property type="protein sequence ID" value="CRX39256.1"/>
    <property type="molecule type" value="Genomic_DNA"/>
</dbReference>
<protein>
    <submittedName>
        <fullName evidence="1">Uncharacterized protein</fullName>
    </submittedName>
</protein>
<sequence length="495" mass="56804">MKTPLRFGLSAININQAWQIVPLYKEIVKRGHSADVFASLTNTSSYIPFNIENIPWEPLETADREALMAAPYDVIIESDELLSTHALAAKGFTLGFFPGGCGHWLTTGDNLPALCRHNVWVMHHQFEVESRRLQGFDGIFPISGMPSLSNYTDYSPKKKERGTPLKGLYLNGPPFEKTLKDQFTRFLARFAETNSNVNLLIKERFLSRDMANHYELEVLKIEKMQNVHVLDGYASAVELIKEADFLLGISTTAFIEALFIKKPVFIIEDYDTEYLLGVRTGIIYPQCLGGFTRVAKEHFITNFSACLEARKTLTDDEYKKNFPHPDPCHIIIDIAETIKECQKDRPLSGILVEVPYHSREQYHDAVTLFMNKLDSSRQELVKRREEFLFLTTVFSELLRIIRCTLPRIPSSYYTRFITDLKKEFEAGKEDEAWQVSLFENIGTIFFNYLDAVGGIKEEWLPPEGSLFDKSSDKYLQDAMERSPLIRAHIQKLIKK</sequence>
<dbReference type="Proteomes" id="UP000220251">
    <property type="component" value="Unassembled WGS sequence"/>
</dbReference>
<accession>A0A0H5DRD7</accession>
<dbReference type="RefSeq" id="WP_098039120.1">
    <property type="nucleotide sequence ID" value="NZ_CWGJ01000026.1"/>
</dbReference>
<organism evidence="1 2">
    <name type="scientific">Estrella lausannensis</name>
    <dbReference type="NCBI Taxonomy" id="483423"/>
    <lineage>
        <taxon>Bacteria</taxon>
        <taxon>Pseudomonadati</taxon>
        <taxon>Chlamydiota</taxon>
        <taxon>Chlamydiia</taxon>
        <taxon>Parachlamydiales</taxon>
        <taxon>Candidatus Criblamydiaceae</taxon>
        <taxon>Estrella</taxon>
    </lineage>
</organism>
<proteinExistence type="predicted"/>
<keyword evidence="2" id="KW-1185">Reference proteome</keyword>
<gene>
    <name evidence="1" type="ORF">ELAC_1932</name>
</gene>
<evidence type="ECO:0000313" key="2">
    <source>
        <dbReference type="Proteomes" id="UP000220251"/>
    </source>
</evidence>
<reference evidence="2" key="1">
    <citation type="submission" date="2015-06" db="EMBL/GenBank/DDBJ databases">
        <authorList>
            <person name="Bertelli C."/>
        </authorList>
    </citation>
    <scope>NUCLEOTIDE SEQUENCE [LARGE SCALE GENOMIC DNA]</scope>
    <source>
        <strain evidence="2">CRIB-30</strain>
    </source>
</reference>
<dbReference type="AlphaFoldDB" id="A0A0H5DRD7"/>
<evidence type="ECO:0000313" key="1">
    <source>
        <dbReference type="EMBL" id="CRX39256.1"/>
    </source>
</evidence>
<dbReference type="SUPFAM" id="SSF53756">
    <property type="entry name" value="UDP-Glycosyltransferase/glycogen phosphorylase"/>
    <property type="match status" value="1"/>
</dbReference>
<name>A0A0H5DRD7_9BACT</name>